<keyword evidence="3" id="KW-1185">Reference proteome</keyword>
<accession>A0A9Q0XZJ6</accession>
<sequence length="245" mass="28173">MESGLGCEHSNRPKQRHLRSGQKQPRARQGSLDDLGPNIQQHPRVSDRKEQFGKTFLTLQFDYCFENNMPIVKVPVVHRFGIVSHDEHQKLQQRLLAKYLKENYVKSKKQKPKNPLELTEEFIEDFNESLETEKKEALIELAKKMLARCKRRLGLSTLGCGKYVDLPLAWTEAIMLAQCKGNISEEALGVLIMSLDHAPVTADHIPVLFFLAESILYKLCHDVVQKPYLFSCEILLYKDPLSELQ</sequence>
<dbReference type="Proteomes" id="UP001142489">
    <property type="component" value="Unassembled WGS sequence"/>
</dbReference>
<organism evidence="2 3">
    <name type="scientific">Phrynocephalus forsythii</name>
    <dbReference type="NCBI Taxonomy" id="171643"/>
    <lineage>
        <taxon>Eukaryota</taxon>
        <taxon>Metazoa</taxon>
        <taxon>Chordata</taxon>
        <taxon>Craniata</taxon>
        <taxon>Vertebrata</taxon>
        <taxon>Euteleostomi</taxon>
        <taxon>Lepidosauria</taxon>
        <taxon>Squamata</taxon>
        <taxon>Bifurcata</taxon>
        <taxon>Unidentata</taxon>
        <taxon>Episquamata</taxon>
        <taxon>Toxicofera</taxon>
        <taxon>Iguania</taxon>
        <taxon>Acrodonta</taxon>
        <taxon>Agamidae</taxon>
        <taxon>Agaminae</taxon>
        <taxon>Phrynocephalus</taxon>
    </lineage>
</organism>
<dbReference type="Pfam" id="PF15877">
    <property type="entry name" value="TMEM232"/>
    <property type="match status" value="1"/>
</dbReference>
<protein>
    <submittedName>
        <fullName evidence="2">Uncharacterized protein</fullName>
    </submittedName>
</protein>
<dbReference type="OrthoDB" id="10016194at2759"/>
<evidence type="ECO:0000313" key="2">
    <source>
        <dbReference type="EMBL" id="KAJ7335710.1"/>
    </source>
</evidence>
<dbReference type="EMBL" id="JAPFRF010000004">
    <property type="protein sequence ID" value="KAJ7335710.1"/>
    <property type="molecule type" value="Genomic_DNA"/>
</dbReference>
<proteinExistence type="predicted"/>
<dbReference type="AlphaFoldDB" id="A0A9Q0XZJ6"/>
<feature type="region of interest" description="Disordered" evidence="1">
    <location>
        <begin position="1"/>
        <end position="47"/>
    </location>
</feature>
<dbReference type="PANTHER" id="PTHR28651:SF1">
    <property type="entry name" value="TRANSMEMBRANE PROTEIN 232"/>
    <property type="match status" value="1"/>
</dbReference>
<name>A0A9Q0XZJ6_9SAUR</name>
<gene>
    <name evidence="2" type="ORF">JRQ81_013651</name>
</gene>
<evidence type="ECO:0000256" key="1">
    <source>
        <dbReference type="SAM" id="MobiDB-lite"/>
    </source>
</evidence>
<dbReference type="PANTHER" id="PTHR28651">
    <property type="entry name" value="TRANSMEMBRANE PROTEIN 232"/>
    <property type="match status" value="1"/>
</dbReference>
<comment type="caution">
    <text evidence="2">The sequence shown here is derived from an EMBL/GenBank/DDBJ whole genome shotgun (WGS) entry which is preliminary data.</text>
</comment>
<dbReference type="InterPro" id="IPR031747">
    <property type="entry name" value="TMEM232"/>
</dbReference>
<evidence type="ECO:0000313" key="3">
    <source>
        <dbReference type="Proteomes" id="UP001142489"/>
    </source>
</evidence>
<reference evidence="2" key="1">
    <citation type="journal article" date="2023" name="DNA Res.">
        <title>Chromosome-level genome assembly of Phrynocephalus forsythii using third-generation DNA sequencing and Hi-C analysis.</title>
        <authorList>
            <person name="Qi Y."/>
            <person name="Zhao W."/>
            <person name="Zhao Y."/>
            <person name="Niu C."/>
            <person name="Cao S."/>
            <person name="Zhang Y."/>
        </authorList>
    </citation>
    <scope>NUCLEOTIDE SEQUENCE</scope>
    <source>
        <tissue evidence="2">Muscle</tissue>
    </source>
</reference>